<dbReference type="InterPro" id="IPR003647">
    <property type="entry name" value="Intron_nuc_1_rpt"/>
</dbReference>
<feature type="domain" description="Nuclease-associated modular DNA-binding 1" evidence="1">
    <location>
        <begin position="53"/>
        <end position="89"/>
    </location>
</feature>
<dbReference type="SUPFAM" id="SSF64496">
    <property type="entry name" value="DNA-binding domain of intron-encoded endonucleases"/>
    <property type="match status" value="1"/>
</dbReference>
<evidence type="ECO:0000259" key="1">
    <source>
        <dbReference type="Pfam" id="PF07453"/>
    </source>
</evidence>
<gene>
    <name evidence="2" type="ORF">MM415B05850_0010</name>
</gene>
<evidence type="ECO:0000313" key="2">
    <source>
        <dbReference type="EMBL" id="QJA97930.1"/>
    </source>
</evidence>
<dbReference type="Gene3D" id="1.10.10.10">
    <property type="entry name" value="Winged helix-like DNA-binding domain superfamily/Winged helix DNA-binding domain"/>
    <property type="match status" value="1"/>
</dbReference>
<dbReference type="EMBL" id="MT143537">
    <property type="protein sequence ID" value="QJA97930.1"/>
    <property type="molecule type" value="Genomic_DNA"/>
</dbReference>
<dbReference type="InterPro" id="IPR010896">
    <property type="entry name" value="NUMOD1"/>
</dbReference>
<reference evidence="2" key="1">
    <citation type="submission" date="2020-03" db="EMBL/GenBank/DDBJ databases">
        <title>The deep terrestrial virosphere.</title>
        <authorList>
            <person name="Holmfeldt K."/>
            <person name="Nilsson E."/>
            <person name="Simone D."/>
            <person name="Lopez-Fernandez M."/>
            <person name="Wu X."/>
            <person name="de Brujin I."/>
            <person name="Lundin D."/>
            <person name="Andersson A."/>
            <person name="Bertilsson S."/>
            <person name="Dopson M."/>
        </authorList>
    </citation>
    <scope>NUCLEOTIDE SEQUENCE</scope>
    <source>
        <strain evidence="2">MM415B05850</strain>
    </source>
</reference>
<name>A0A6M3LRR8_9ZZZZ</name>
<organism evidence="2">
    <name type="scientific">viral metagenome</name>
    <dbReference type="NCBI Taxonomy" id="1070528"/>
    <lineage>
        <taxon>unclassified sequences</taxon>
        <taxon>metagenomes</taxon>
        <taxon>organismal metagenomes</taxon>
    </lineage>
</organism>
<dbReference type="InterPro" id="IPR036388">
    <property type="entry name" value="WH-like_DNA-bd_sf"/>
</dbReference>
<accession>A0A6M3LRR8</accession>
<dbReference type="AlphaFoldDB" id="A0A6M3LRR8"/>
<protein>
    <recommendedName>
        <fullName evidence="1">Nuclease-associated modular DNA-binding 1 domain-containing protein</fullName>
    </recommendedName>
</protein>
<dbReference type="SMART" id="SM00497">
    <property type="entry name" value="IENR1"/>
    <property type="match status" value="1"/>
</dbReference>
<proteinExistence type="predicted"/>
<dbReference type="Pfam" id="PF07453">
    <property type="entry name" value="NUMOD1"/>
    <property type="match status" value="1"/>
</dbReference>
<sequence>MDKEIVVNRITRDMKMSGLIAEDCTEDVKFHLGLTWVAGWEQARMEFAERTEKPVTQYDAGGHKMEDFDSIEKAARQMKCSRETIARAIRTGRRTSRGHIWKFAEE</sequence>